<dbReference type="Proteomes" id="UP000003494">
    <property type="component" value="Unassembled WGS sequence"/>
</dbReference>
<sequence length="237" mass="26346">MSSRIEDVISEIEEYIDSCKPSAFSSTKIVVNRDEIDSLLEELRSKTPDEIKRYQKIINNKEAILADAQTKADAIIAQAQIQTNELVSEHQIMQQAYAQANEVVNVATKNAQEMLDKATEDANSIRTGAIEYTDDLLSRVQSIVENTLRDASQYHTALTEAVRTSDEQFSSSMNGYLDLIQQNREELRPVPVQTPHIERPAKSEAKPSADSKLAATADLEASAEEDASIEVPDELFS</sequence>
<dbReference type="eggNOG" id="COG0711">
    <property type="taxonomic scope" value="Bacteria"/>
</dbReference>
<reference evidence="2" key="1">
    <citation type="submission" date="2009-04" db="EMBL/GenBank/DDBJ databases">
        <authorList>
            <person name="Weinstock G."/>
            <person name="Sodergren E."/>
            <person name="Clifton S."/>
            <person name="Fulton L."/>
            <person name="Fulton B."/>
            <person name="Courtney L."/>
            <person name="Fronick C."/>
            <person name="Harrison M."/>
            <person name="Strong C."/>
            <person name="Farmer C."/>
            <person name="Delahaunty K."/>
            <person name="Markovic C."/>
            <person name="Hall O."/>
            <person name="Minx P."/>
            <person name="Tomlinson C."/>
            <person name="Mitreva M."/>
            <person name="Nelson J."/>
            <person name="Hou S."/>
            <person name="Wollam A."/>
            <person name="Pepin K.H."/>
            <person name="Johnson M."/>
            <person name="Bhonagiri V."/>
            <person name="Nash W.E."/>
            <person name="Warren W."/>
            <person name="Chinwalla A."/>
            <person name="Mardis E.R."/>
            <person name="Wilson R.K."/>
        </authorList>
    </citation>
    <scope>NUCLEOTIDE SEQUENCE [LARGE SCALE GENOMIC DNA]</scope>
    <source>
        <strain evidence="2">DSM 14600</strain>
    </source>
</reference>
<feature type="region of interest" description="Disordered" evidence="1">
    <location>
        <begin position="189"/>
        <end position="237"/>
    </location>
</feature>
<organism evidence="2 3">
    <name type="scientific">Shuttleworthella satelles DSM 14600</name>
    <dbReference type="NCBI Taxonomy" id="626523"/>
    <lineage>
        <taxon>Bacteria</taxon>
        <taxon>Bacillati</taxon>
        <taxon>Bacillota</taxon>
        <taxon>Clostridia</taxon>
        <taxon>Lachnospirales</taxon>
        <taxon>Lachnospiraceae</taxon>
        <taxon>Shuttleworthella</taxon>
    </lineage>
</organism>
<evidence type="ECO:0000313" key="3">
    <source>
        <dbReference type="Proteomes" id="UP000003494"/>
    </source>
</evidence>
<protein>
    <recommendedName>
        <fullName evidence="4">ATPase</fullName>
    </recommendedName>
</protein>
<accession>C4GB91</accession>
<feature type="compositionally biased region" description="Basic and acidic residues" evidence="1">
    <location>
        <begin position="196"/>
        <end position="209"/>
    </location>
</feature>
<dbReference type="HOGENOM" id="CLU_078484_4_0_9"/>
<comment type="caution">
    <text evidence="2">The sequence shown here is derived from an EMBL/GenBank/DDBJ whole genome shotgun (WGS) entry which is preliminary data.</text>
</comment>
<feature type="compositionally biased region" description="Acidic residues" evidence="1">
    <location>
        <begin position="221"/>
        <end position="237"/>
    </location>
</feature>
<proteinExistence type="predicted"/>
<name>C4GB91_9FIRM</name>
<dbReference type="STRING" id="626523.GCWU000342_01192"/>
<gene>
    <name evidence="2" type="ORF">GCWU000342_01192</name>
</gene>
<evidence type="ECO:0008006" key="4">
    <source>
        <dbReference type="Google" id="ProtNLM"/>
    </source>
</evidence>
<evidence type="ECO:0000256" key="1">
    <source>
        <dbReference type="SAM" id="MobiDB-lite"/>
    </source>
</evidence>
<dbReference type="RefSeq" id="WP_006906202.1">
    <property type="nucleotide sequence ID" value="NZ_GG665866.1"/>
</dbReference>
<dbReference type="EMBL" id="ACIP02000002">
    <property type="protein sequence ID" value="EEP28384.1"/>
    <property type="molecule type" value="Genomic_DNA"/>
</dbReference>
<evidence type="ECO:0000313" key="2">
    <source>
        <dbReference type="EMBL" id="EEP28384.1"/>
    </source>
</evidence>
<dbReference type="AlphaFoldDB" id="C4GB91"/>
<keyword evidence="3" id="KW-1185">Reference proteome</keyword>